<reference evidence="1" key="5">
    <citation type="journal article" date="2021" name="G3 (Bethesda)">
        <title>Aegilops tauschii genome assembly Aet v5.0 features greater sequence contiguity and improved annotation.</title>
        <authorList>
            <person name="Wang L."/>
            <person name="Zhu T."/>
            <person name="Rodriguez J.C."/>
            <person name="Deal K.R."/>
            <person name="Dubcovsky J."/>
            <person name="McGuire P.E."/>
            <person name="Lux T."/>
            <person name="Spannagl M."/>
            <person name="Mayer K.F.X."/>
            <person name="Baldrich P."/>
            <person name="Meyers B.C."/>
            <person name="Huo N."/>
            <person name="Gu Y.Q."/>
            <person name="Zhou H."/>
            <person name="Devos K.M."/>
            <person name="Bennetzen J.L."/>
            <person name="Unver T."/>
            <person name="Budak H."/>
            <person name="Gulick P.J."/>
            <person name="Galiba G."/>
            <person name="Kalapos B."/>
            <person name="Nelson D.R."/>
            <person name="Li P."/>
            <person name="You F.M."/>
            <person name="Luo M.C."/>
            <person name="Dvorak J."/>
        </authorList>
    </citation>
    <scope>NUCLEOTIDE SEQUENCE [LARGE SCALE GENOMIC DNA]</scope>
    <source>
        <strain evidence="1">cv. AL8/78</strain>
    </source>
</reference>
<name>A0A453QLY3_AEGTS</name>
<keyword evidence="2" id="KW-1185">Reference proteome</keyword>
<accession>A0A453QLY3</accession>
<proteinExistence type="predicted"/>
<evidence type="ECO:0000313" key="2">
    <source>
        <dbReference type="Proteomes" id="UP000015105"/>
    </source>
</evidence>
<sequence length="100" mass="11396">QRLAEIFFPDDPLHQFKNQSLARKLVLALQYFFPIFHWGSNYSLRLLRSDAVAGLTIASLAIPQVIIPSIDFSACRQAGASAPSIRRPIFRTFLFWSMAR</sequence>
<reference evidence="1" key="4">
    <citation type="submission" date="2019-03" db="UniProtKB">
        <authorList>
            <consortium name="EnsemblPlants"/>
        </authorList>
    </citation>
    <scope>IDENTIFICATION</scope>
</reference>
<dbReference type="AlphaFoldDB" id="A0A453QLY3"/>
<dbReference type="Proteomes" id="UP000015105">
    <property type="component" value="Chromosome 7D"/>
</dbReference>
<reference evidence="1" key="3">
    <citation type="journal article" date="2017" name="Nature">
        <title>Genome sequence of the progenitor of the wheat D genome Aegilops tauschii.</title>
        <authorList>
            <person name="Luo M.C."/>
            <person name="Gu Y.Q."/>
            <person name="Puiu D."/>
            <person name="Wang H."/>
            <person name="Twardziok S.O."/>
            <person name="Deal K.R."/>
            <person name="Huo N."/>
            <person name="Zhu T."/>
            <person name="Wang L."/>
            <person name="Wang Y."/>
            <person name="McGuire P.E."/>
            <person name="Liu S."/>
            <person name="Long H."/>
            <person name="Ramasamy R.K."/>
            <person name="Rodriguez J.C."/>
            <person name="Van S.L."/>
            <person name="Yuan L."/>
            <person name="Wang Z."/>
            <person name="Xia Z."/>
            <person name="Xiao L."/>
            <person name="Anderson O.D."/>
            <person name="Ouyang S."/>
            <person name="Liang Y."/>
            <person name="Zimin A.V."/>
            <person name="Pertea G."/>
            <person name="Qi P."/>
            <person name="Bennetzen J.L."/>
            <person name="Dai X."/>
            <person name="Dawson M.W."/>
            <person name="Muller H.G."/>
            <person name="Kugler K."/>
            <person name="Rivarola-Duarte L."/>
            <person name="Spannagl M."/>
            <person name="Mayer K.F.X."/>
            <person name="Lu F.H."/>
            <person name="Bevan M.W."/>
            <person name="Leroy P."/>
            <person name="Li P."/>
            <person name="You F.M."/>
            <person name="Sun Q."/>
            <person name="Liu Z."/>
            <person name="Lyons E."/>
            <person name="Wicker T."/>
            <person name="Salzberg S.L."/>
            <person name="Devos K.M."/>
            <person name="Dvorak J."/>
        </authorList>
    </citation>
    <scope>NUCLEOTIDE SEQUENCE [LARGE SCALE GENOMIC DNA]</scope>
    <source>
        <strain evidence="1">cv. AL8/78</strain>
    </source>
</reference>
<organism evidence="1 2">
    <name type="scientific">Aegilops tauschii subsp. strangulata</name>
    <name type="common">Goatgrass</name>
    <dbReference type="NCBI Taxonomy" id="200361"/>
    <lineage>
        <taxon>Eukaryota</taxon>
        <taxon>Viridiplantae</taxon>
        <taxon>Streptophyta</taxon>
        <taxon>Embryophyta</taxon>
        <taxon>Tracheophyta</taxon>
        <taxon>Spermatophyta</taxon>
        <taxon>Magnoliopsida</taxon>
        <taxon>Liliopsida</taxon>
        <taxon>Poales</taxon>
        <taxon>Poaceae</taxon>
        <taxon>BOP clade</taxon>
        <taxon>Pooideae</taxon>
        <taxon>Triticodae</taxon>
        <taxon>Triticeae</taxon>
        <taxon>Triticinae</taxon>
        <taxon>Aegilops</taxon>
    </lineage>
</organism>
<dbReference type="EnsemblPlants" id="AET7Gv20234000.9">
    <property type="protein sequence ID" value="AET7Gv20234000.9"/>
    <property type="gene ID" value="AET7Gv20234000"/>
</dbReference>
<evidence type="ECO:0000313" key="1">
    <source>
        <dbReference type="EnsemblPlants" id="AET7Gv20234000.9"/>
    </source>
</evidence>
<reference evidence="2" key="1">
    <citation type="journal article" date="2014" name="Science">
        <title>Ancient hybridizations among the ancestral genomes of bread wheat.</title>
        <authorList>
            <consortium name="International Wheat Genome Sequencing Consortium,"/>
            <person name="Marcussen T."/>
            <person name="Sandve S.R."/>
            <person name="Heier L."/>
            <person name="Spannagl M."/>
            <person name="Pfeifer M."/>
            <person name="Jakobsen K.S."/>
            <person name="Wulff B.B."/>
            <person name="Steuernagel B."/>
            <person name="Mayer K.F."/>
            <person name="Olsen O.A."/>
        </authorList>
    </citation>
    <scope>NUCLEOTIDE SEQUENCE [LARGE SCALE GENOMIC DNA]</scope>
    <source>
        <strain evidence="2">cv. AL8/78</strain>
    </source>
</reference>
<evidence type="ECO:0008006" key="3">
    <source>
        <dbReference type="Google" id="ProtNLM"/>
    </source>
</evidence>
<protein>
    <recommendedName>
        <fullName evidence="3">SLC26A/SulP transporter domain-containing protein</fullName>
    </recommendedName>
</protein>
<reference evidence="2" key="2">
    <citation type="journal article" date="2017" name="Nat. Plants">
        <title>The Aegilops tauschii genome reveals multiple impacts of transposons.</title>
        <authorList>
            <person name="Zhao G."/>
            <person name="Zou C."/>
            <person name="Li K."/>
            <person name="Wang K."/>
            <person name="Li T."/>
            <person name="Gao L."/>
            <person name="Zhang X."/>
            <person name="Wang H."/>
            <person name="Yang Z."/>
            <person name="Liu X."/>
            <person name="Jiang W."/>
            <person name="Mao L."/>
            <person name="Kong X."/>
            <person name="Jiao Y."/>
            <person name="Jia J."/>
        </authorList>
    </citation>
    <scope>NUCLEOTIDE SEQUENCE [LARGE SCALE GENOMIC DNA]</scope>
    <source>
        <strain evidence="2">cv. AL8/78</strain>
    </source>
</reference>
<dbReference type="Gramene" id="AET7Gv20234000.9">
    <property type="protein sequence ID" value="AET7Gv20234000.9"/>
    <property type="gene ID" value="AET7Gv20234000"/>
</dbReference>